<comment type="caution">
    <text evidence="15">The sequence shown here is derived from an EMBL/GenBank/DDBJ whole genome shotgun (WGS) entry which is preliminary data.</text>
</comment>
<feature type="transmembrane region" description="Helical" evidence="12">
    <location>
        <begin position="6"/>
        <end position="24"/>
    </location>
</feature>
<evidence type="ECO:0000256" key="5">
    <source>
        <dbReference type="ARBA" id="ARBA00022679"/>
    </source>
</evidence>
<evidence type="ECO:0000259" key="14">
    <source>
        <dbReference type="Pfam" id="PF17039"/>
    </source>
</evidence>
<keyword evidence="11" id="KW-0325">Glycoprotein</keyword>
<organism evidence="15 16">
    <name type="scientific">Ignelater luminosus</name>
    <name type="common">Cucubano</name>
    <name type="synonym">Pyrophorus luminosus</name>
    <dbReference type="NCBI Taxonomy" id="2038154"/>
    <lineage>
        <taxon>Eukaryota</taxon>
        <taxon>Metazoa</taxon>
        <taxon>Ecdysozoa</taxon>
        <taxon>Arthropoda</taxon>
        <taxon>Hexapoda</taxon>
        <taxon>Insecta</taxon>
        <taxon>Pterygota</taxon>
        <taxon>Neoptera</taxon>
        <taxon>Endopterygota</taxon>
        <taxon>Coleoptera</taxon>
        <taxon>Polyphaga</taxon>
        <taxon>Elateriformia</taxon>
        <taxon>Elateroidea</taxon>
        <taxon>Elateridae</taxon>
        <taxon>Agrypninae</taxon>
        <taxon>Pyrophorini</taxon>
        <taxon>Ignelater</taxon>
    </lineage>
</organism>
<dbReference type="InterPro" id="IPR001503">
    <property type="entry name" value="Glyco_trans_10"/>
</dbReference>
<evidence type="ECO:0000256" key="6">
    <source>
        <dbReference type="ARBA" id="ARBA00022692"/>
    </source>
</evidence>
<dbReference type="EC" id="2.4.1.-" evidence="12"/>
<dbReference type="GO" id="GO:0032580">
    <property type="term" value="C:Golgi cisterna membrane"/>
    <property type="evidence" value="ECO:0007669"/>
    <property type="project" value="UniProtKB-SubCell"/>
</dbReference>
<dbReference type="InterPro" id="IPR031481">
    <property type="entry name" value="Glyco_tran_10_N"/>
</dbReference>
<keyword evidence="8 12" id="KW-1133">Transmembrane helix</keyword>
<evidence type="ECO:0000256" key="7">
    <source>
        <dbReference type="ARBA" id="ARBA00022968"/>
    </source>
</evidence>
<keyword evidence="16" id="KW-1185">Reference proteome</keyword>
<keyword evidence="10 12" id="KW-0472">Membrane</keyword>
<dbReference type="AlphaFoldDB" id="A0A8K0D6S2"/>
<evidence type="ECO:0000256" key="12">
    <source>
        <dbReference type="RuleBase" id="RU003832"/>
    </source>
</evidence>
<evidence type="ECO:0000256" key="3">
    <source>
        <dbReference type="ARBA" id="ARBA00008919"/>
    </source>
</evidence>
<comment type="pathway">
    <text evidence="2">Protein modification; protein glycosylation.</text>
</comment>
<keyword evidence="6 12" id="KW-0812">Transmembrane</keyword>
<comment type="subcellular location">
    <subcellularLocation>
        <location evidence="1 12">Golgi apparatus</location>
        <location evidence="1 12">Golgi stack membrane</location>
        <topology evidence="1 12">Single-pass type II membrane protein</topology>
    </subcellularLocation>
</comment>
<evidence type="ECO:0000256" key="9">
    <source>
        <dbReference type="ARBA" id="ARBA00023034"/>
    </source>
</evidence>
<dbReference type="InterPro" id="IPR055270">
    <property type="entry name" value="Glyco_tran_10_C"/>
</dbReference>
<evidence type="ECO:0000256" key="8">
    <source>
        <dbReference type="ARBA" id="ARBA00022989"/>
    </source>
</evidence>
<dbReference type="InterPro" id="IPR038577">
    <property type="entry name" value="GT10-like_C_sf"/>
</dbReference>
<feature type="domain" description="Fucosyltransferase C-terminal" evidence="13">
    <location>
        <begin position="215"/>
        <end position="388"/>
    </location>
</feature>
<gene>
    <name evidence="15" type="ORF">ILUMI_05933</name>
</gene>
<proteinExistence type="inferred from homology"/>
<comment type="similarity">
    <text evidence="3 12">Belongs to the glycosyltransferase 10 family.</text>
</comment>
<evidence type="ECO:0000256" key="4">
    <source>
        <dbReference type="ARBA" id="ARBA00022676"/>
    </source>
</evidence>
<dbReference type="OrthoDB" id="427096at2759"/>
<evidence type="ECO:0000256" key="2">
    <source>
        <dbReference type="ARBA" id="ARBA00004922"/>
    </source>
</evidence>
<evidence type="ECO:0000313" key="15">
    <source>
        <dbReference type="EMBL" id="KAF2900249.1"/>
    </source>
</evidence>
<reference evidence="15" key="1">
    <citation type="submission" date="2019-08" db="EMBL/GenBank/DDBJ databases">
        <title>The genome of the North American firefly Photinus pyralis.</title>
        <authorList>
            <consortium name="Photinus pyralis genome working group"/>
            <person name="Fallon T.R."/>
            <person name="Sander Lower S.E."/>
            <person name="Weng J.-K."/>
        </authorList>
    </citation>
    <scope>NUCLEOTIDE SEQUENCE</scope>
    <source>
        <strain evidence="15">TRF0915ILg1</strain>
        <tissue evidence="15">Whole body</tissue>
    </source>
</reference>
<evidence type="ECO:0000256" key="1">
    <source>
        <dbReference type="ARBA" id="ARBA00004447"/>
    </source>
</evidence>
<dbReference type="EMBL" id="VTPC01002317">
    <property type="protein sequence ID" value="KAF2900249.1"/>
    <property type="molecule type" value="Genomic_DNA"/>
</dbReference>
<evidence type="ECO:0000256" key="11">
    <source>
        <dbReference type="ARBA" id="ARBA00023180"/>
    </source>
</evidence>
<dbReference type="UniPathway" id="UPA00378"/>
<dbReference type="PANTHER" id="PTHR48438">
    <property type="entry name" value="ALPHA-(1,3)-FUCOSYLTRANSFERASE C-RELATED"/>
    <property type="match status" value="1"/>
</dbReference>
<dbReference type="PANTHER" id="PTHR48438:SF1">
    <property type="entry name" value="ALPHA-(1,3)-FUCOSYLTRANSFERASE C-RELATED"/>
    <property type="match status" value="1"/>
</dbReference>
<evidence type="ECO:0000259" key="13">
    <source>
        <dbReference type="Pfam" id="PF00852"/>
    </source>
</evidence>
<feature type="domain" description="Fucosyltransferase N-terminal" evidence="14">
    <location>
        <begin position="95"/>
        <end position="194"/>
    </location>
</feature>
<evidence type="ECO:0000313" key="16">
    <source>
        <dbReference type="Proteomes" id="UP000801492"/>
    </source>
</evidence>
<keyword evidence="9 12" id="KW-0333">Golgi apparatus</keyword>
<evidence type="ECO:0000256" key="10">
    <source>
        <dbReference type="ARBA" id="ARBA00023136"/>
    </source>
</evidence>
<keyword evidence="4 12" id="KW-0328">Glycosyltransferase</keyword>
<dbReference type="Pfam" id="PF17039">
    <property type="entry name" value="Glyco_tran_10_N"/>
    <property type="match status" value="1"/>
</dbReference>
<sequence length="405" mass="47643">MSTIQVLFLCVLLCGTTIFLILFINQRHSWSYLYSLGNKAANKSKQKPWYFKSGTAFPHPINGTPKLFPEQMGGDRITEQLMYLPGNYSDANSPQKVILVANGLQVWHQEVGSVAFQECPVSRCTLTENRKMYKKADALLYKDYFVRPPAHRPSQQVWILYLLECPYHTSVFNYLNVFNWTATYRWDSDLVAPYEKWVYYDPKVTQKHQERNYAANKTKKVAWFVSNCNAWNKRLEYARELQKYISVDIYGACGTLGCPRQDSTCFQLLDRDYKFYLAFENSNCGDYITEKFYVNSLQYNVIPIVMGARPEDYTRSAPLGSFIHVDNFDRPQELAEYLHILDKDDELYNTYFRWKGTGEFINTYFWCRLCGMLHAPLQHKYYKNINSWWRGQGICTEGSWRNKTR</sequence>
<accession>A0A8K0D6S2</accession>
<dbReference type="FunFam" id="3.40.50.11660:FF:000004">
    <property type="entry name" value="Glycoprotein 3-alpha-L-fucosyltransferase A"/>
    <property type="match status" value="1"/>
</dbReference>
<dbReference type="Gene3D" id="3.40.50.11660">
    <property type="entry name" value="Glycosyl transferase family 10, C-terminal domain"/>
    <property type="match status" value="1"/>
</dbReference>
<dbReference type="Pfam" id="PF00852">
    <property type="entry name" value="Glyco_transf_10"/>
    <property type="match status" value="1"/>
</dbReference>
<name>A0A8K0D6S2_IGNLU</name>
<dbReference type="GO" id="GO:0008417">
    <property type="term" value="F:fucosyltransferase activity"/>
    <property type="evidence" value="ECO:0007669"/>
    <property type="project" value="InterPro"/>
</dbReference>
<dbReference type="Proteomes" id="UP000801492">
    <property type="component" value="Unassembled WGS sequence"/>
</dbReference>
<keyword evidence="7" id="KW-0735">Signal-anchor</keyword>
<dbReference type="SUPFAM" id="SSF53756">
    <property type="entry name" value="UDP-Glycosyltransferase/glycogen phosphorylase"/>
    <property type="match status" value="1"/>
</dbReference>
<keyword evidence="5 12" id="KW-0808">Transferase</keyword>
<protein>
    <recommendedName>
        <fullName evidence="12">Fucosyltransferase</fullName>
        <ecNumber evidence="12">2.4.1.-</ecNumber>
    </recommendedName>
</protein>